<feature type="modified residue" description="4-aspartylphosphate" evidence="1">
    <location>
        <position position="180"/>
    </location>
</feature>
<feature type="domain" description="Response regulatory" evidence="2">
    <location>
        <begin position="131"/>
        <end position="247"/>
    </location>
</feature>
<dbReference type="CDD" id="cd00156">
    <property type="entry name" value="REC"/>
    <property type="match status" value="1"/>
</dbReference>
<reference evidence="5" key="1">
    <citation type="submission" date="2016-10" db="EMBL/GenBank/DDBJ databases">
        <authorList>
            <person name="Varghese N."/>
            <person name="Submissions S."/>
        </authorList>
    </citation>
    <scope>NUCLEOTIDE SEQUENCE [LARGE SCALE GENOMIC DNA]</scope>
    <source>
        <strain evidence="5">DSM 16995</strain>
    </source>
</reference>
<evidence type="ECO:0000259" key="2">
    <source>
        <dbReference type="PROSITE" id="PS50110"/>
    </source>
</evidence>
<dbReference type="Gene3D" id="3.40.50.2300">
    <property type="match status" value="2"/>
</dbReference>
<dbReference type="SUPFAM" id="SSF109604">
    <property type="entry name" value="HD-domain/PDEase-like"/>
    <property type="match status" value="1"/>
</dbReference>
<sequence length="463" mass="51772">MRNPHVLIVDDSKTIRSVLSSQLKSRSIDVTEAVDGLQGLNHIRKRHYDLVITDVIMPNMDGYQLCTEIKNNPETKSTPVIILSTNEKNEQIEKGFEVGAAAYITKNKAGKELFPYVQEILDKSKLLRDRLILVVDDSKYILKVVNSGLSDAGFNVITASNGSEAYEIASNELPDLILSDINMPVMDGIEFCDKIQKNPDLSSIPFVIMSSGGDRRTMRELLHKGASAFLVKPFNIDQLVITAEKLLSDHFKMVLQQRELLKTERNLILGSITSLIQALEARDPYTRGHSDTVASISVKIAKQMSFNPHDLERIEFAARLHDLGKIGIRDDVLLKPGPLTPEEFNLIKQHPSLGAEILRPIPSMEDVIPAVLYHHEKMNGQGYPHGLIGNEIPIWARVIAVADVYDALTTDRPYRKAMAHNKAMDIITQNSEFQLCPECVKTFKSVIPDNPMDSKELNLAECI</sequence>
<dbReference type="InterPro" id="IPR052020">
    <property type="entry name" value="Cyclic_di-GMP/3'3'-cGAMP_PDE"/>
</dbReference>
<dbReference type="Pfam" id="PF00072">
    <property type="entry name" value="Response_reg"/>
    <property type="match status" value="2"/>
</dbReference>
<evidence type="ECO:0000259" key="3">
    <source>
        <dbReference type="PROSITE" id="PS51832"/>
    </source>
</evidence>
<dbReference type="OrthoDB" id="9769359at2"/>
<proteinExistence type="predicted"/>
<evidence type="ECO:0000313" key="5">
    <source>
        <dbReference type="Proteomes" id="UP000199053"/>
    </source>
</evidence>
<dbReference type="Pfam" id="PF13487">
    <property type="entry name" value="HD_5"/>
    <property type="match status" value="1"/>
</dbReference>
<keyword evidence="5" id="KW-1185">Reference proteome</keyword>
<dbReference type="InterPro" id="IPR001789">
    <property type="entry name" value="Sig_transdc_resp-reg_receiver"/>
</dbReference>
<accession>A0A1G9IBV2</accession>
<dbReference type="PANTHER" id="PTHR45228">
    <property type="entry name" value="CYCLIC DI-GMP PHOSPHODIESTERASE TM_0186-RELATED"/>
    <property type="match status" value="1"/>
</dbReference>
<gene>
    <name evidence="4" type="ORF">SAMN05660337_2512</name>
</gene>
<dbReference type="RefSeq" id="WP_092161575.1">
    <property type="nucleotide sequence ID" value="NZ_FNGA01000003.1"/>
</dbReference>
<name>A0A1G9IBV2_9BACT</name>
<dbReference type="AlphaFoldDB" id="A0A1G9IBV2"/>
<dbReference type="SMART" id="SM00448">
    <property type="entry name" value="REC"/>
    <property type="match status" value="2"/>
</dbReference>
<dbReference type="NCBIfam" id="TIGR00277">
    <property type="entry name" value="HDIG"/>
    <property type="match status" value="1"/>
</dbReference>
<dbReference type="PROSITE" id="PS51832">
    <property type="entry name" value="HD_GYP"/>
    <property type="match status" value="1"/>
</dbReference>
<dbReference type="Gene3D" id="1.10.3210.10">
    <property type="entry name" value="Hypothetical protein af1432"/>
    <property type="match status" value="1"/>
</dbReference>
<dbReference type="InterPro" id="IPR003607">
    <property type="entry name" value="HD/PDEase_dom"/>
</dbReference>
<dbReference type="CDD" id="cd00077">
    <property type="entry name" value="HDc"/>
    <property type="match status" value="1"/>
</dbReference>
<dbReference type="PROSITE" id="PS50110">
    <property type="entry name" value="RESPONSE_REGULATORY"/>
    <property type="match status" value="2"/>
</dbReference>
<dbReference type="InterPro" id="IPR037522">
    <property type="entry name" value="HD_GYP_dom"/>
</dbReference>
<dbReference type="InterPro" id="IPR011006">
    <property type="entry name" value="CheY-like_superfamily"/>
</dbReference>
<feature type="modified residue" description="4-aspartylphosphate" evidence="1">
    <location>
        <position position="54"/>
    </location>
</feature>
<evidence type="ECO:0000256" key="1">
    <source>
        <dbReference type="PROSITE-ProRule" id="PRU00169"/>
    </source>
</evidence>
<dbReference type="STRING" id="246191.SAMN05660337_2512"/>
<protein>
    <submittedName>
        <fullName evidence="4">HDIG domain-containing protein</fullName>
    </submittedName>
</protein>
<keyword evidence="1" id="KW-0597">Phosphoprotein</keyword>
<feature type="domain" description="HD-GYP" evidence="3">
    <location>
        <begin position="264"/>
        <end position="459"/>
    </location>
</feature>
<dbReference type="Proteomes" id="UP000199053">
    <property type="component" value="Unassembled WGS sequence"/>
</dbReference>
<dbReference type="InterPro" id="IPR006675">
    <property type="entry name" value="HDIG_dom"/>
</dbReference>
<dbReference type="SMART" id="SM00471">
    <property type="entry name" value="HDc"/>
    <property type="match status" value="1"/>
</dbReference>
<dbReference type="GO" id="GO:0000160">
    <property type="term" value="P:phosphorelay signal transduction system"/>
    <property type="evidence" value="ECO:0007669"/>
    <property type="project" value="InterPro"/>
</dbReference>
<organism evidence="4 5">
    <name type="scientific">Maridesulfovibrio ferrireducens</name>
    <dbReference type="NCBI Taxonomy" id="246191"/>
    <lineage>
        <taxon>Bacteria</taxon>
        <taxon>Pseudomonadati</taxon>
        <taxon>Thermodesulfobacteriota</taxon>
        <taxon>Desulfovibrionia</taxon>
        <taxon>Desulfovibrionales</taxon>
        <taxon>Desulfovibrionaceae</taxon>
        <taxon>Maridesulfovibrio</taxon>
    </lineage>
</organism>
<dbReference type="EMBL" id="FNGA01000003">
    <property type="protein sequence ID" value="SDL22324.1"/>
    <property type="molecule type" value="Genomic_DNA"/>
</dbReference>
<evidence type="ECO:0000313" key="4">
    <source>
        <dbReference type="EMBL" id="SDL22324.1"/>
    </source>
</evidence>
<feature type="domain" description="Response regulatory" evidence="2">
    <location>
        <begin position="5"/>
        <end position="121"/>
    </location>
</feature>
<dbReference type="SUPFAM" id="SSF52172">
    <property type="entry name" value="CheY-like"/>
    <property type="match status" value="2"/>
</dbReference>